<proteinExistence type="predicted"/>
<reference evidence="1" key="1">
    <citation type="journal article" date="2015" name="Nature">
        <title>Complex archaea that bridge the gap between prokaryotes and eukaryotes.</title>
        <authorList>
            <person name="Spang A."/>
            <person name="Saw J.H."/>
            <person name="Jorgensen S.L."/>
            <person name="Zaremba-Niedzwiedzka K."/>
            <person name="Martijn J."/>
            <person name="Lind A.E."/>
            <person name="van Eijk R."/>
            <person name="Schleper C."/>
            <person name="Guy L."/>
            <person name="Ettema T.J."/>
        </authorList>
    </citation>
    <scope>NUCLEOTIDE SEQUENCE</scope>
</reference>
<evidence type="ECO:0000313" key="1">
    <source>
        <dbReference type="EMBL" id="KKN82882.1"/>
    </source>
</evidence>
<dbReference type="EMBL" id="LAZR01000193">
    <property type="protein sequence ID" value="KKN82882.1"/>
    <property type="molecule type" value="Genomic_DNA"/>
</dbReference>
<dbReference type="AlphaFoldDB" id="A0A0F9U6F4"/>
<name>A0A0F9U6F4_9ZZZZ</name>
<protein>
    <submittedName>
        <fullName evidence="1">Uncharacterized protein</fullName>
    </submittedName>
</protein>
<accession>A0A0F9U6F4</accession>
<organism evidence="1">
    <name type="scientific">marine sediment metagenome</name>
    <dbReference type="NCBI Taxonomy" id="412755"/>
    <lineage>
        <taxon>unclassified sequences</taxon>
        <taxon>metagenomes</taxon>
        <taxon>ecological metagenomes</taxon>
    </lineage>
</organism>
<comment type="caution">
    <text evidence="1">The sequence shown here is derived from an EMBL/GenBank/DDBJ whole genome shotgun (WGS) entry which is preliminary data.</text>
</comment>
<sequence>MIEIHDSVERSVVASGTAIVQLPGVDNIGVRNCHNLPGQQLQTRYSYLLVNTATDHSISAECTALPGGGMQTASFHRN</sequence>
<gene>
    <name evidence="1" type="ORF">LCGC14_0304220</name>
</gene>